<protein>
    <submittedName>
        <fullName evidence="2">Uncharacterized protein</fullName>
    </submittedName>
</protein>
<reference evidence="2 3" key="1">
    <citation type="submission" date="2017-05" db="EMBL/GenBank/DDBJ databases">
        <title>Biotechnological potential of actinobacteria isolated from South African environments.</title>
        <authorList>
            <person name="Le Roes-Hill M."/>
            <person name="Prins A."/>
            <person name="Durrell K.A."/>
        </authorList>
    </citation>
    <scope>NUCLEOTIDE SEQUENCE [LARGE SCALE GENOMIC DNA]</scope>
    <source>
        <strain evidence="2 3">HMC13</strain>
    </source>
</reference>
<dbReference type="EMBL" id="NGFN01000050">
    <property type="protein sequence ID" value="OUD03110.1"/>
    <property type="molecule type" value="Genomic_DNA"/>
</dbReference>
<keyword evidence="1" id="KW-1133">Transmembrane helix</keyword>
<evidence type="ECO:0000256" key="1">
    <source>
        <dbReference type="SAM" id="Phobius"/>
    </source>
</evidence>
<sequence length="64" mass="6788">MEPFAALLGTYWLPSDSDHHNDAVVGGCGTQWLASWNGRVVIVEIAAVTVILAVVSVVVRDLPA</sequence>
<comment type="caution">
    <text evidence="2">The sequence shown here is derived from an EMBL/GenBank/DDBJ whole genome shotgun (WGS) entry which is preliminary data.</text>
</comment>
<dbReference type="Proteomes" id="UP000195105">
    <property type="component" value="Unassembled WGS sequence"/>
</dbReference>
<gene>
    <name evidence="2" type="ORF">CA983_11235</name>
</gene>
<keyword evidence="1" id="KW-0812">Transmembrane</keyword>
<dbReference type="AlphaFoldDB" id="A0A243S6A9"/>
<feature type="transmembrane region" description="Helical" evidence="1">
    <location>
        <begin position="40"/>
        <end position="59"/>
    </location>
</feature>
<accession>A0A243S6A9</accession>
<keyword evidence="1" id="KW-0472">Membrane</keyword>
<evidence type="ECO:0000313" key="3">
    <source>
        <dbReference type="Proteomes" id="UP000195105"/>
    </source>
</evidence>
<keyword evidence="3" id="KW-1185">Reference proteome</keyword>
<name>A0A243S6A9_9ACTN</name>
<organism evidence="2 3">
    <name type="scientific">Streptomyces swartbergensis</name>
    <dbReference type="NCBI Taxonomy" id="487165"/>
    <lineage>
        <taxon>Bacteria</taxon>
        <taxon>Bacillati</taxon>
        <taxon>Actinomycetota</taxon>
        <taxon>Actinomycetes</taxon>
        <taxon>Kitasatosporales</taxon>
        <taxon>Streptomycetaceae</taxon>
        <taxon>Streptomyces</taxon>
    </lineage>
</organism>
<evidence type="ECO:0000313" key="2">
    <source>
        <dbReference type="EMBL" id="OUD03110.1"/>
    </source>
</evidence>
<proteinExistence type="predicted"/>